<dbReference type="PANTHER" id="PTHR43493:SF5">
    <property type="entry name" value="DNA GYRASE SUBUNIT A, CHLOROPLASTIC_MITOCHONDRIAL"/>
    <property type="match status" value="1"/>
</dbReference>
<comment type="catalytic activity">
    <reaction evidence="1 8 9">
        <text>ATP-dependent breakage, passage and rejoining of double-stranded DNA.</text>
        <dbReference type="EC" id="5.6.2.2"/>
    </reaction>
</comment>
<feature type="domain" description="Topo IIA-type catalytic" evidence="11">
    <location>
        <begin position="43"/>
        <end position="537"/>
    </location>
</feature>
<comment type="function">
    <text evidence="8">A type II topoisomerase that negatively supercoils closed circular double-stranded (ds) DNA in an ATP-dependent manner to modulate DNA topology and maintain chromosomes in an underwound state. Negative supercoiling favors strand separation, and DNA replication, transcription, recombination and repair, all of which involve strand separation. Also able to catalyze the interconversion of other topological isomers of dsDNA rings, including catenanes and knotted rings. Type II topoisomerases break and join 2 DNA strands simultaneously in an ATP-dependent manner.</text>
</comment>
<comment type="subcellular location">
    <subcellularLocation>
        <location evidence="8">Cytoplasm</location>
    </subcellularLocation>
</comment>
<dbReference type="EMBL" id="JBFNXR010000033">
    <property type="protein sequence ID" value="MEW9855561.1"/>
    <property type="molecule type" value="Genomic_DNA"/>
</dbReference>
<dbReference type="InterPro" id="IPR013758">
    <property type="entry name" value="Topo_IIA_A/C_ab"/>
</dbReference>
<evidence type="ECO:0000256" key="3">
    <source>
        <dbReference type="ARBA" id="ARBA00022741"/>
    </source>
</evidence>
<dbReference type="Gene3D" id="2.120.10.90">
    <property type="entry name" value="DNA gyrase/topoisomerase IV, subunit A, C-terminal"/>
    <property type="match status" value="1"/>
</dbReference>
<gene>
    <name evidence="8 12" type="primary">gyrA</name>
    <name evidence="12" type="ORF">ABUH87_10320</name>
</gene>
<evidence type="ECO:0000256" key="10">
    <source>
        <dbReference type="SAM" id="MobiDB-lite"/>
    </source>
</evidence>
<feature type="compositionally biased region" description="Acidic residues" evidence="10">
    <location>
        <begin position="923"/>
        <end position="939"/>
    </location>
</feature>
<dbReference type="SUPFAM" id="SSF101904">
    <property type="entry name" value="GyrA/ParC C-terminal domain-like"/>
    <property type="match status" value="1"/>
</dbReference>
<dbReference type="Pfam" id="PF00521">
    <property type="entry name" value="DNA_topoisoIV"/>
    <property type="match status" value="1"/>
</dbReference>
<dbReference type="SUPFAM" id="SSF56719">
    <property type="entry name" value="Type II DNA topoisomerase"/>
    <property type="match status" value="1"/>
</dbReference>
<dbReference type="Gene3D" id="3.30.1360.40">
    <property type="match status" value="1"/>
</dbReference>
<dbReference type="InterPro" id="IPR035516">
    <property type="entry name" value="Gyrase/topoIV_suA_C"/>
</dbReference>
<evidence type="ECO:0000313" key="12">
    <source>
        <dbReference type="EMBL" id="MEW9855561.1"/>
    </source>
</evidence>
<dbReference type="NCBIfam" id="TIGR01063">
    <property type="entry name" value="gyrA"/>
    <property type="match status" value="1"/>
</dbReference>
<evidence type="ECO:0000256" key="8">
    <source>
        <dbReference type="HAMAP-Rule" id="MF_01897"/>
    </source>
</evidence>
<dbReference type="Gene3D" id="3.90.199.10">
    <property type="entry name" value="Topoisomerase II, domain 5"/>
    <property type="match status" value="1"/>
</dbReference>
<comment type="subunit">
    <text evidence="8">Heterotetramer, composed of two GyrA and two GyrB chains. In the heterotetramer, GyrA contains the active site tyrosine that forms a transient covalent intermediate with DNA, while GyrB binds cofactors and catalyzes ATP hydrolysis.</text>
</comment>
<dbReference type="SMART" id="SM00434">
    <property type="entry name" value="TOP4c"/>
    <property type="match status" value="1"/>
</dbReference>
<evidence type="ECO:0000256" key="6">
    <source>
        <dbReference type="ARBA" id="ARBA00023125"/>
    </source>
</evidence>
<reference evidence="12 13" key="1">
    <citation type="submission" date="2024-06" db="EMBL/GenBank/DDBJ databases">
        <title>Novosphingobium rhizovicinus M1R2S20.</title>
        <authorList>
            <person name="Sun J.-Q."/>
        </authorList>
    </citation>
    <scope>NUCLEOTIDE SEQUENCE [LARGE SCALE GENOMIC DNA]</scope>
    <source>
        <strain evidence="12 13">M1R2S20</strain>
    </source>
</reference>
<evidence type="ECO:0000256" key="9">
    <source>
        <dbReference type="PROSITE-ProRule" id="PRU01384"/>
    </source>
</evidence>
<accession>A0ABV3RBS9</accession>
<protein>
    <recommendedName>
        <fullName evidence="8">DNA gyrase subunit A</fullName>
        <ecNumber evidence="8">5.6.2.2</ecNumber>
    </recommendedName>
</protein>
<evidence type="ECO:0000256" key="7">
    <source>
        <dbReference type="ARBA" id="ARBA00023235"/>
    </source>
</evidence>
<organism evidence="12 13">
    <name type="scientific">Novosphingobium rhizovicinum</name>
    <dbReference type="NCBI Taxonomy" id="3228928"/>
    <lineage>
        <taxon>Bacteria</taxon>
        <taxon>Pseudomonadati</taxon>
        <taxon>Pseudomonadota</taxon>
        <taxon>Alphaproteobacteria</taxon>
        <taxon>Sphingomonadales</taxon>
        <taxon>Sphingomonadaceae</taxon>
        <taxon>Novosphingobium</taxon>
    </lineage>
</organism>
<comment type="similarity">
    <text evidence="2 8">Belongs to the type II topoisomerase GyrA/ParC subunit family.</text>
</comment>
<dbReference type="PROSITE" id="PS52040">
    <property type="entry name" value="TOPO_IIA"/>
    <property type="match status" value="1"/>
</dbReference>
<comment type="caution">
    <text evidence="12">The sequence shown here is derived from an EMBL/GenBank/DDBJ whole genome shotgun (WGS) entry which is preliminary data.</text>
</comment>
<keyword evidence="13" id="KW-1185">Reference proteome</keyword>
<dbReference type="EC" id="5.6.2.2" evidence="8"/>
<dbReference type="InterPro" id="IPR006691">
    <property type="entry name" value="GyrA/parC_rep"/>
</dbReference>
<keyword evidence="3 8" id="KW-0547">Nucleotide-binding</keyword>
<keyword evidence="4 8" id="KW-0067">ATP-binding</keyword>
<name>A0ABV3RBS9_9SPHN</name>
<proteinExistence type="inferred from homology"/>
<dbReference type="GO" id="GO:0003918">
    <property type="term" value="F:DNA topoisomerase type II (double strand cut, ATP-hydrolyzing) activity"/>
    <property type="evidence" value="ECO:0007669"/>
    <property type="project" value="UniProtKB-EC"/>
</dbReference>
<dbReference type="InterPro" id="IPR005743">
    <property type="entry name" value="GyrA"/>
</dbReference>
<dbReference type="PANTHER" id="PTHR43493">
    <property type="entry name" value="DNA GYRASE/TOPOISOMERASE SUBUNIT A"/>
    <property type="match status" value="1"/>
</dbReference>
<feature type="active site" description="O-(5'-phospho-DNA)-tyrosine intermediate" evidence="8 9">
    <location>
        <position position="131"/>
    </location>
</feature>
<comment type="miscellaneous">
    <text evidence="8">Few gyrases are as efficient as E.coli at forming negative supercoils. Not all organisms have 2 type II topoisomerases; in organisms with a single type II topoisomerase this enzyme also has to decatenate newly replicated chromosomes.</text>
</comment>
<dbReference type="InterPro" id="IPR013757">
    <property type="entry name" value="Topo_IIA_A_a_sf"/>
</dbReference>
<evidence type="ECO:0000313" key="13">
    <source>
        <dbReference type="Proteomes" id="UP001556118"/>
    </source>
</evidence>
<dbReference type="InterPro" id="IPR002205">
    <property type="entry name" value="Topo_IIA_dom_A"/>
</dbReference>
<keyword evidence="5 8" id="KW-0799">Topoisomerase</keyword>
<keyword evidence="7 8" id="KW-0413">Isomerase</keyword>
<dbReference type="RefSeq" id="WP_367773252.1">
    <property type="nucleotide sequence ID" value="NZ_JBFNXR010000033.1"/>
</dbReference>
<dbReference type="Proteomes" id="UP001556118">
    <property type="component" value="Unassembled WGS sequence"/>
</dbReference>
<dbReference type="NCBIfam" id="NF004044">
    <property type="entry name" value="PRK05561.1"/>
    <property type="match status" value="1"/>
</dbReference>
<dbReference type="InterPro" id="IPR050220">
    <property type="entry name" value="Type_II_DNA_Topoisomerases"/>
</dbReference>
<evidence type="ECO:0000256" key="4">
    <source>
        <dbReference type="ARBA" id="ARBA00022840"/>
    </source>
</evidence>
<evidence type="ECO:0000256" key="1">
    <source>
        <dbReference type="ARBA" id="ARBA00000185"/>
    </source>
</evidence>
<keyword evidence="6 8" id="KW-0238">DNA-binding</keyword>
<dbReference type="CDD" id="cd00187">
    <property type="entry name" value="TOP4c"/>
    <property type="match status" value="1"/>
</dbReference>
<dbReference type="NCBIfam" id="NF004043">
    <property type="entry name" value="PRK05560.1"/>
    <property type="match status" value="1"/>
</dbReference>
<dbReference type="Gene3D" id="1.10.268.10">
    <property type="entry name" value="Topoisomerase, domain 3"/>
    <property type="match status" value="1"/>
</dbReference>
<evidence type="ECO:0000256" key="2">
    <source>
        <dbReference type="ARBA" id="ARBA00008263"/>
    </source>
</evidence>
<evidence type="ECO:0000256" key="5">
    <source>
        <dbReference type="ARBA" id="ARBA00023029"/>
    </source>
</evidence>
<sequence>MSDDTDILEPTGPSGEYTRVDIVDEMKNSYLDYAMSVIVARALPDVRDGLKPVHRRILYASQEGGFVAGRPYRKSAKIVGDVMGNYHPHGDSAIYDALARMTQDWSMRVPLIDGQGNFGSMDPDPPASMRYTEARLARVANFLLEDLDKDTVNFQDNYDGSRREPQVLPARFPNLLVNGAGGIAVGMATNIPPHNLGEVIDGCLAYMENPAISVEELFKIIPGPDFPTAPLILGQAGARAAYVTGRGSIIMRCRHEIEEARGASRGARSIVLTSIPYQVGKSGLVEKIAEAAKEKRIEGVADIRDESSRLGVRVVIDLKRDATPEVVLNQLWRHTPAQSSFPANMLAIRGGRPEVLSLRDIIQAFIQFREEVITRRTKFELNKARDRAHILLGLVVAVSNLDEVVAIIRGAPNPAEARARLMVKEWPIGDIAPYIRLVEAIEPNAEQEGGTYRLSEAQVRAILDLRLHRLTALGRDEIGDELKELATKIEEYLAILADRVKLYAVMREELVAVRDAFATPRLSEITSPAEGIEDEDLIERDDMVVTVTMDGYIKRTPLSTFRAQNRGGKGRAGMATKEEDAVSEMFVTSTHNPVLFFSTSGKVYRLKVWRLPEGGPTTRGRPIVNLLPALDKDETIATVLPLPEDESTWGALHVVFATAKGNVRRNAMDAFANIPSNGKFAMRFEDDSADRLIGVALLGPEDDVLLATRQGKAIRFAGDDVREFQSRTSTGVRGMTLKADDEVVSLSILHRVGTTAEEREAYLRFAPWKAEKEGEPDLDGDRFAEMALGEQFILTVCANGYGKLSSAYEYRRTGRGGQGITNIDNIGRNGPVVASFAATKADQLMLVTDQAKLIRISLDTLRVIGRGSAGVKLFDVANGEHIVSAVRIDETDEPENDAEEAIVEEMIARTAEETDIPTTIDRDDLDENDEDNSQPEDEA</sequence>
<dbReference type="Pfam" id="PF03989">
    <property type="entry name" value="DNA_gyraseA_C"/>
    <property type="match status" value="6"/>
</dbReference>
<feature type="short sequence motif" description="GyrA-box" evidence="8">
    <location>
        <begin position="564"/>
        <end position="570"/>
    </location>
</feature>
<keyword evidence="8" id="KW-0963">Cytoplasm</keyword>
<evidence type="ECO:0000259" key="11">
    <source>
        <dbReference type="PROSITE" id="PS52040"/>
    </source>
</evidence>
<feature type="region of interest" description="Disordered" evidence="10">
    <location>
        <begin position="907"/>
        <end position="939"/>
    </location>
</feature>
<dbReference type="HAMAP" id="MF_01897">
    <property type="entry name" value="GyrA"/>
    <property type="match status" value="1"/>
</dbReference>
<dbReference type="InterPro" id="IPR013760">
    <property type="entry name" value="Topo_IIA-like_dom_sf"/>
</dbReference>